<reference evidence="3 4" key="1">
    <citation type="submission" date="2019-10" db="EMBL/GenBank/DDBJ databases">
        <authorList>
            <person name="Palmer J.M."/>
        </authorList>
    </citation>
    <scope>NUCLEOTIDE SEQUENCE [LARGE SCALE GENOMIC DNA]</scope>
    <source>
        <strain evidence="3 4">TWF730</strain>
    </source>
</reference>
<evidence type="ECO:0000256" key="2">
    <source>
        <dbReference type="SAM" id="Phobius"/>
    </source>
</evidence>
<feature type="compositionally biased region" description="Polar residues" evidence="1">
    <location>
        <begin position="445"/>
        <end position="454"/>
    </location>
</feature>
<feature type="region of interest" description="Disordered" evidence="1">
    <location>
        <begin position="427"/>
        <end position="454"/>
    </location>
</feature>
<dbReference type="EMBL" id="JAVHNS010000008">
    <property type="protein sequence ID" value="KAK6346450.1"/>
    <property type="molecule type" value="Genomic_DNA"/>
</dbReference>
<keyword evidence="4" id="KW-1185">Reference proteome</keyword>
<dbReference type="AlphaFoldDB" id="A0AAV9USM1"/>
<proteinExistence type="predicted"/>
<gene>
    <name evidence="3" type="ORF">TWF730_010771</name>
</gene>
<accession>A0AAV9USM1</accession>
<sequence length="454" mass="48750">MPPPSGLVVRQMDRDADTIPKGRDQAEPNEEASLERFLDDFDLPHGGDVAGGIDRTDNPRDPGGGGPPTRGPNDHRFPNGPGWPPDSDSPPYTYPTPSRPLNSILPSPSQTPPSESNFYPLPTGFTTICITDEYGSTITTTITRPSDKPPDLISESSSGISYTTITADNPGTVTDTATIIVSGEATRVVIFPLHDKSGSPPPPRPPRETRRTKDILLGVFLGAGLVLLFVACLFGYRAYKRKRRNRGLTNDDTPADSEQPQQSTPEMQVTGAAVTMPSMADASNPLAPPPPFVADDATAVLPEGPPIVHPVVHMPPSPIIINPFSDPTYNSSSGIEDYVASNGIPLGREPENPFLHPDDRSLNILERRRPNSAGDFPPEYTTVDGDPIDASGQRVREERFPFGDEALSLRGGSDAGSIHNIAAAESIPDYQYDDPNGVADGFRYNPSSSGHPHR</sequence>
<feature type="region of interest" description="Disordered" evidence="1">
    <location>
        <begin position="1"/>
        <end position="119"/>
    </location>
</feature>
<evidence type="ECO:0000313" key="3">
    <source>
        <dbReference type="EMBL" id="KAK6346450.1"/>
    </source>
</evidence>
<evidence type="ECO:0008006" key="5">
    <source>
        <dbReference type="Google" id="ProtNLM"/>
    </source>
</evidence>
<organism evidence="3 4">
    <name type="scientific">Orbilia blumenaviensis</name>
    <dbReference type="NCBI Taxonomy" id="1796055"/>
    <lineage>
        <taxon>Eukaryota</taxon>
        <taxon>Fungi</taxon>
        <taxon>Dikarya</taxon>
        <taxon>Ascomycota</taxon>
        <taxon>Pezizomycotina</taxon>
        <taxon>Orbiliomycetes</taxon>
        <taxon>Orbiliales</taxon>
        <taxon>Orbiliaceae</taxon>
        <taxon>Orbilia</taxon>
    </lineage>
</organism>
<name>A0AAV9USM1_9PEZI</name>
<protein>
    <recommendedName>
        <fullName evidence="5">Transmembrane protein</fullName>
    </recommendedName>
</protein>
<feature type="region of interest" description="Disordered" evidence="1">
    <location>
        <begin position="246"/>
        <end position="269"/>
    </location>
</feature>
<keyword evidence="2" id="KW-1133">Transmembrane helix</keyword>
<keyword evidence="2" id="KW-0472">Membrane</keyword>
<dbReference type="Proteomes" id="UP001373714">
    <property type="component" value="Unassembled WGS sequence"/>
</dbReference>
<comment type="caution">
    <text evidence="3">The sequence shown here is derived from an EMBL/GenBank/DDBJ whole genome shotgun (WGS) entry which is preliminary data.</text>
</comment>
<feature type="transmembrane region" description="Helical" evidence="2">
    <location>
        <begin position="215"/>
        <end position="236"/>
    </location>
</feature>
<feature type="compositionally biased region" description="Pro residues" evidence="1">
    <location>
        <begin position="81"/>
        <end position="98"/>
    </location>
</feature>
<keyword evidence="2" id="KW-0812">Transmembrane</keyword>
<feature type="compositionally biased region" description="Basic and acidic residues" evidence="1">
    <location>
        <begin position="33"/>
        <end position="45"/>
    </location>
</feature>
<evidence type="ECO:0000313" key="4">
    <source>
        <dbReference type="Proteomes" id="UP001373714"/>
    </source>
</evidence>
<feature type="compositionally biased region" description="Basic and acidic residues" evidence="1">
    <location>
        <begin position="11"/>
        <end position="26"/>
    </location>
</feature>
<feature type="compositionally biased region" description="Polar residues" evidence="1">
    <location>
        <begin position="99"/>
        <end position="117"/>
    </location>
</feature>
<evidence type="ECO:0000256" key="1">
    <source>
        <dbReference type="SAM" id="MobiDB-lite"/>
    </source>
</evidence>
<feature type="compositionally biased region" description="Polar residues" evidence="1">
    <location>
        <begin position="247"/>
        <end position="267"/>
    </location>
</feature>